<accession>A0A8B7YZG2</accession>
<feature type="compositionally biased region" description="Basic and acidic residues" evidence="3">
    <location>
        <begin position="164"/>
        <end position="178"/>
    </location>
</feature>
<dbReference type="PANTHER" id="PTHR48407:SF1">
    <property type="entry name" value="CRANIOFACIAL DEVELOPMENT PROTEIN 1"/>
    <property type="match status" value="1"/>
</dbReference>
<feature type="compositionally biased region" description="Polar residues" evidence="3">
    <location>
        <begin position="140"/>
        <end position="163"/>
    </location>
</feature>
<feature type="compositionally biased region" description="Basic residues" evidence="3">
    <location>
        <begin position="50"/>
        <end position="62"/>
    </location>
</feature>
<evidence type="ECO:0000259" key="4">
    <source>
        <dbReference type="PROSITE" id="PS51279"/>
    </source>
</evidence>
<dbReference type="CTD" id="10428"/>
<dbReference type="Pfam" id="PF07572">
    <property type="entry name" value="BCNT"/>
    <property type="match status" value="1"/>
</dbReference>
<keyword evidence="5" id="KW-1185">Reference proteome</keyword>
<dbReference type="OMA" id="AKKWPLW"/>
<sequence>MLCEPEDEDYSSDEDEDYLPSGEASEGESDDDETEDDGRKDGEVVEQQRSKVKKAGKKRKRQKVPEIKRVRTGGIQLPEAEEKAGTKEPTQDAEDAAASVYKEELRAAQLRKEEKEKQKAKELWSSFLKDVGQKPKARPQPSSHDSTDSLGATAKQVSLGTHGSETKPETNDAAERKTVTITKVFDFAGEEVKVTEEVAADSKEAKNLSQSAPSGGDRMVASDGASRSTPSIPKTGPKRPAGGLSSVLGLINKKPKMSVLEKSRLDWNSFTRTEGIADELKLHNKGKEGYIEKQKFLAQADQRQYEKERDLRMGLAKR</sequence>
<evidence type="ECO:0000256" key="2">
    <source>
        <dbReference type="ARBA" id="ARBA00030244"/>
    </source>
</evidence>
<dbReference type="PROSITE" id="PS51279">
    <property type="entry name" value="BCNT_C"/>
    <property type="match status" value="1"/>
</dbReference>
<feature type="compositionally biased region" description="Basic and acidic residues" evidence="3">
    <location>
        <begin position="80"/>
        <end position="90"/>
    </location>
</feature>
<name>A0A8B7YZG2_ACAPL</name>
<dbReference type="GO" id="GO:0000812">
    <property type="term" value="C:Swr1 complex"/>
    <property type="evidence" value="ECO:0007669"/>
    <property type="project" value="TreeGrafter"/>
</dbReference>
<dbReference type="Proteomes" id="UP000694845">
    <property type="component" value="Unplaced"/>
</dbReference>
<gene>
    <name evidence="6" type="primary">LOC110983270</name>
</gene>
<dbReference type="RefSeq" id="XP_022098087.1">
    <property type="nucleotide sequence ID" value="XM_022242395.1"/>
</dbReference>
<dbReference type="InterPro" id="IPR011421">
    <property type="entry name" value="BCNT-C"/>
</dbReference>
<organism evidence="5 6">
    <name type="scientific">Acanthaster planci</name>
    <name type="common">Crown-of-thorns starfish</name>
    <dbReference type="NCBI Taxonomy" id="133434"/>
    <lineage>
        <taxon>Eukaryota</taxon>
        <taxon>Metazoa</taxon>
        <taxon>Echinodermata</taxon>
        <taxon>Eleutherozoa</taxon>
        <taxon>Asterozoa</taxon>
        <taxon>Asteroidea</taxon>
        <taxon>Valvatacea</taxon>
        <taxon>Valvatida</taxon>
        <taxon>Acanthasteridae</taxon>
        <taxon>Acanthaster</taxon>
    </lineage>
</organism>
<feature type="compositionally biased region" description="Acidic residues" evidence="3">
    <location>
        <begin position="1"/>
        <end position="18"/>
    </location>
</feature>
<protein>
    <recommendedName>
        <fullName evidence="1">Craniofacial development protein 1</fullName>
    </recommendedName>
    <alternativeName>
        <fullName evidence="2">Bucentaur</fullName>
    </alternativeName>
</protein>
<feature type="region of interest" description="Disordered" evidence="3">
    <location>
        <begin position="196"/>
        <end position="246"/>
    </location>
</feature>
<feature type="region of interest" description="Disordered" evidence="3">
    <location>
        <begin position="126"/>
        <end position="178"/>
    </location>
</feature>
<feature type="compositionally biased region" description="Basic and acidic residues" evidence="3">
    <location>
        <begin position="196"/>
        <end position="206"/>
    </location>
</feature>
<reference evidence="6" key="1">
    <citation type="submission" date="2025-08" db="UniProtKB">
        <authorList>
            <consortium name="RefSeq"/>
        </authorList>
    </citation>
    <scope>IDENTIFICATION</scope>
</reference>
<feature type="region of interest" description="Disordered" evidence="3">
    <location>
        <begin position="1"/>
        <end position="100"/>
    </location>
</feature>
<feature type="domain" description="BCNT-C" evidence="4">
    <location>
        <begin position="238"/>
        <end position="318"/>
    </location>
</feature>
<dbReference type="OrthoDB" id="445677at2759"/>
<evidence type="ECO:0000256" key="3">
    <source>
        <dbReference type="SAM" id="MobiDB-lite"/>
    </source>
</evidence>
<evidence type="ECO:0000313" key="5">
    <source>
        <dbReference type="Proteomes" id="UP000694845"/>
    </source>
</evidence>
<dbReference type="PANTHER" id="PTHR48407">
    <property type="entry name" value="CRANIOFACIAL DEVELOPMENT PROTEIN 1"/>
    <property type="match status" value="1"/>
</dbReference>
<dbReference type="KEGG" id="aplc:110983270"/>
<evidence type="ECO:0000313" key="6">
    <source>
        <dbReference type="RefSeq" id="XP_022098087.1"/>
    </source>
</evidence>
<feature type="compositionally biased region" description="Acidic residues" evidence="3">
    <location>
        <begin position="25"/>
        <end position="36"/>
    </location>
</feature>
<dbReference type="AlphaFoldDB" id="A0A8B7YZG2"/>
<dbReference type="GeneID" id="110983270"/>
<feature type="compositionally biased region" description="Basic and acidic residues" evidence="3">
    <location>
        <begin position="37"/>
        <end position="49"/>
    </location>
</feature>
<proteinExistence type="predicted"/>
<evidence type="ECO:0000256" key="1">
    <source>
        <dbReference type="ARBA" id="ARBA00019033"/>
    </source>
</evidence>
<dbReference type="InterPro" id="IPR027124">
    <property type="entry name" value="Swc5/CFDP1/2"/>
</dbReference>